<dbReference type="PANTHER" id="PTHR34605">
    <property type="entry name" value="PHAGE_INTEGRASE DOMAIN-CONTAINING PROTEIN"/>
    <property type="match status" value="1"/>
</dbReference>
<evidence type="ECO:0000313" key="3">
    <source>
        <dbReference type="Proteomes" id="UP001159405"/>
    </source>
</evidence>
<evidence type="ECO:0000256" key="1">
    <source>
        <dbReference type="SAM" id="Phobius"/>
    </source>
</evidence>
<keyword evidence="1" id="KW-0472">Membrane</keyword>
<feature type="transmembrane region" description="Helical" evidence="1">
    <location>
        <begin position="85"/>
        <end position="103"/>
    </location>
</feature>
<protein>
    <submittedName>
        <fullName evidence="2">Uncharacterized protein</fullName>
    </submittedName>
</protein>
<organism evidence="2 3">
    <name type="scientific">Porites lobata</name>
    <dbReference type="NCBI Taxonomy" id="104759"/>
    <lineage>
        <taxon>Eukaryota</taxon>
        <taxon>Metazoa</taxon>
        <taxon>Cnidaria</taxon>
        <taxon>Anthozoa</taxon>
        <taxon>Hexacorallia</taxon>
        <taxon>Scleractinia</taxon>
        <taxon>Fungiina</taxon>
        <taxon>Poritidae</taxon>
        <taxon>Porites</taxon>
    </lineage>
</organism>
<gene>
    <name evidence="2" type="ORF">PLOB_00035771</name>
</gene>
<reference evidence="2 3" key="1">
    <citation type="submission" date="2022-05" db="EMBL/GenBank/DDBJ databases">
        <authorList>
            <consortium name="Genoscope - CEA"/>
            <person name="William W."/>
        </authorList>
    </citation>
    <scope>NUCLEOTIDE SEQUENCE [LARGE SCALE GENOMIC DNA]</scope>
</reference>
<keyword evidence="1" id="KW-0812">Transmembrane</keyword>
<name>A0ABN8N011_9CNID</name>
<feature type="non-terminal residue" evidence="2">
    <location>
        <position position="132"/>
    </location>
</feature>
<comment type="caution">
    <text evidence="2">The sequence shown here is derived from an EMBL/GenBank/DDBJ whole genome shotgun (WGS) entry which is preliminary data.</text>
</comment>
<keyword evidence="1" id="KW-1133">Transmembrane helix</keyword>
<dbReference type="Proteomes" id="UP001159405">
    <property type="component" value="Unassembled WGS sequence"/>
</dbReference>
<dbReference type="InterPro" id="IPR011010">
    <property type="entry name" value="DNA_brk_join_enz"/>
</dbReference>
<dbReference type="EMBL" id="CALNXK010000005">
    <property type="protein sequence ID" value="CAH3037051.1"/>
    <property type="molecule type" value="Genomic_DNA"/>
</dbReference>
<keyword evidence="3" id="KW-1185">Reference proteome</keyword>
<evidence type="ECO:0000313" key="2">
    <source>
        <dbReference type="EMBL" id="CAH3037051.1"/>
    </source>
</evidence>
<proteinExistence type="predicted"/>
<sequence length="132" mass="14745">LARSRCIIVYLKSSKTDITRESQSLTIVHTLFPLCAIAAMQEPPHGSLFYFQSGRYVPRGIVYDLLKDSARVAGLPYQRQKRHSFFIGAASVAAAASLPAWLVKFLSCWSSVCYQLYIKTPQSTLESVAPRM</sequence>
<feature type="non-terminal residue" evidence="2">
    <location>
        <position position="1"/>
    </location>
</feature>
<dbReference type="InterPro" id="IPR052925">
    <property type="entry name" value="Phage_Integrase-like_Recomb"/>
</dbReference>
<accession>A0ABN8N011</accession>
<dbReference type="PANTHER" id="PTHR34605:SF4">
    <property type="entry name" value="DNA ADENINE METHYLTRANSFERASE"/>
    <property type="match status" value="1"/>
</dbReference>
<dbReference type="SUPFAM" id="SSF56349">
    <property type="entry name" value="DNA breaking-rejoining enzymes"/>
    <property type="match status" value="1"/>
</dbReference>